<dbReference type="Proteomes" id="UP000193087">
    <property type="component" value="Unassembled WGS sequence"/>
</dbReference>
<gene>
    <name evidence="3" type="ORF">AWC22_06735</name>
</gene>
<evidence type="ECO:0000313" key="4">
    <source>
        <dbReference type="Proteomes" id="UP000193087"/>
    </source>
</evidence>
<dbReference type="EMBL" id="LQPQ01000255">
    <property type="protein sequence ID" value="ORW56869.1"/>
    <property type="molecule type" value="Genomic_DNA"/>
</dbReference>
<sequence length="179" mass="19012">MSFVVTVPQVMEAAATDLAGIGSALGAAHTAAATRTRTLLPAAADEVSAGIAQLFSQHADDYQKLAGQAAAFHGQFMQQLTASASSYASADAANASLLQPKTATAAAAAGAGITWLDQMSTAINSYIDSLLNRIALLFLWPFWIPIALSYLPLYILLSAFFPEAFPLTDFWKIFFLPFF</sequence>
<dbReference type="STRING" id="486698.AWC22_06735"/>
<dbReference type="SUPFAM" id="SSF140459">
    <property type="entry name" value="PE/PPE dimer-like"/>
    <property type="match status" value="1"/>
</dbReference>
<protein>
    <recommendedName>
        <fullName evidence="2">PE domain-containing protein</fullName>
    </recommendedName>
</protein>
<dbReference type="RefSeq" id="WP_085253378.1">
    <property type="nucleotide sequence ID" value="NZ_CAJMWI010000001.1"/>
</dbReference>
<dbReference type="GeneID" id="93492497"/>
<proteinExistence type="predicted"/>
<dbReference type="OrthoDB" id="4752421at2"/>
<name>A0A1X2B0L9_9MYCO</name>
<organism evidence="3 4">
    <name type="scientific">Mycobacterium riyadhense</name>
    <dbReference type="NCBI Taxonomy" id="486698"/>
    <lineage>
        <taxon>Bacteria</taxon>
        <taxon>Bacillati</taxon>
        <taxon>Actinomycetota</taxon>
        <taxon>Actinomycetes</taxon>
        <taxon>Mycobacteriales</taxon>
        <taxon>Mycobacteriaceae</taxon>
        <taxon>Mycobacterium</taxon>
    </lineage>
</organism>
<dbReference type="Gene3D" id="1.10.287.850">
    <property type="entry name" value="HP0062-like domain"/>
    <property type="match status" value="1"/>
</dbReference>
<keyword evidence="1" id="KW-0812">Transmembrane</keyword>
<feature type="domain" description="PE" evidence="2">
    <location>
        <begin position="4"/>
        <end position="94"/>
    </location>
</feature>
<accession>A0A1X2B0L9</accession>
<dbReference type="AlphaFoldDB" id="A0A1X2B0L9"/>
<evidence type="ECO:0000313" key="3">
    <source>
        <dbReference type="EMBL" id="ORW56869.1"/>
    </source>
</evidence>
<dbReference type="Pfam" id="PF00934">
    <property type="entry name" value="PE"/>
    <property type="match status" value="1"/>
</dbReference>
<keyword evidence="1" id="KW-0472">Membrane</keyword>
<keyword evidence="4" id="KW-1185">Reference proteome</keyword>
<comment type="caution">
    <text evidence="3">The sequence shown here is derived from an EMBL/GenBank/DDBJ whole genome shotgun (WGS) entry which is preliminary data.</text>
</comment>
<keyword evidence="1" id="KW-1133">Transmembrane helix</keyword>
<evidence type="ECO:0000256" key="1">
    <source>
        <dbReference type="SAM" id="Phobius"/>
    </source>
</evidence>
<reference evidence="3 4" key="1">
    <citation type="submission" date="2016-01" db="EMBL/GenBank/DDBJ databases">
        <title>The new phylogeny of the genus Mycobacterium.</title>
        <authorList>
            <person name="Tarcisio F."/>
            <person name="Conor M."/>
            <person name="Antonella G."/>
            <person name="Elisabetta G."/>
            <person name="Giulia F.S."/>
            <person name="Sara T."/>
            <person name="Anna F."/>
            <person name="Clotilde B."/>
            <person name="Roberto B."/>
            <person name="Veronica D.S."/>
            <person name="Fabio R."/>
            <person name="Monica P."/>
            <person name="Olivier J."/>
            <person name="Enrico T."/>
            <person name="Nicola S."/>
        </authorList>
    </citation>
    <scope>NUCLEOTIDE SEQUENCE [LARGE SCALE GENOMIC DNA]</scope>
    <source>
        <strain evidence="3 4">DSM 45176</strain>
    </source>
</reference>
<dbReference type="InterPro" id="IPR000084">
    <property type="entry name" value="PE-PGRS_N"/>
</dbReference>
<dbReference type="InterPro" id="IPR038332">
    <property type="entry name" value="PPE_sf"/>
</dbReference>
<feature type="transmembrane region" description="Helical" evidence="1">
    <location>
        <begin position="134"/>
        <end position="161"/>
    </location>
</feature>
<evidence type="ECO:0000259" key="2">
    <source>
        <dbReference type="Pfam" id="PF00934"/>
    </source>
</evidence>